<keyword evidence="3" id="KW-1185">Reference proteome</keyword>
<sequence>MTLPTIITGTITRPAPPYNPHVLQNTYKELHRLDQQLHLPHPSPEFPPILLYILTHVLPSVYLRQRLLRTIDMKESIAHNIPDNLAESPQMAYKYEALANPRSFRLLTLEPGYEIDHIKCEITVLAMAEAPQYEALSYVWGSSERTHTITCNYMPLKVTASLDTVLRVRKPSGSRIIWIDQICIDQDNIPERSEQVQAMRDIYSRAHQVLMWLGKDDLSEASVAMDLINDIASLFSSSYIWDSQTSIRFPTDIELRERGLPLRESPSWNALTNMLKLPYFTRIWIIQEIAVAYAVIVMWGNFKILWVTVKVFWKVAYKLNLQLTDPQGLKPCPSLNLLRLPALFQPVRPWDTLLNYSQSFYDATDPRDRVFALIGLADDGVSLKENYQMTTSEVYAQATIHVIKTLKDLFVLSFTHDASPNSTSEFPSWAMSWSKTDSKAGSISKVGFHDSKESTPQLKEAIDWRILMLGGFFFDNVEHIGIPIKYENYHLDLVESFQLLRRHADKLGGVYGNGLIETFISTLTLGSTWNIERDGVSFGQSQEYVLSGFASVIANRSILKIQESLTEGFTPSCQRQLLELLRLTVEADPNTRLNRNLLHFSQDTRNWARELMVHCHASNQEAAITATKLINLVLDVLNPEVFRGFEHAMLSLMIENFLSLLKADWGSVHCV</sequence>
<protein>
    <submittedName>
        <fullName evidence="2">HET-domain-containing protein</fullName>
    </submittedName>
</protein>
<reference evidence="2 3" key="1">
    <citation type="submission" date="2016-05" db="EMBL/GenBank/DDBJ databases">
        <title>A degradative enzymes factory behind the ericoid mycorrhizal symbiosis.</title>
        <authorList>
            <consortium name="DOE Joint Genome Institute"/>
            <person name="Martino E."/>
            <person name="Morin E."/>
            <person name="Grelet G."/>
            <person name="Kuo A."/>
            <person name="Kohler A."/>
            <person name="Daghino S."/>
            <person name="Barry K."/>
            <person name="Choi C."/>
            <person name="Cichocki N."/>
            <person name="Clum A."/>
            <person name="Copeland A."/>
            <person name="Hainaut M."/>
            <person name="Haridas S."/>
            <person name="Labutti K."/>
            <person name="Lindquist E."/>
            <person name="Lipzen A."/>
            <person name="Khouja H.-R."/>
            <person name="Murat C."/>
            <person name="Ohm R."/>
            <person name="Olson A."/>
            <person name="Spatafora J."/>
            <person name="Veneault-Fourrey C."/>
            <person name="Henrissat B."/>
            <person name="Grigoriev I."/>
            <person name="Martin F."/>
            <person name="Perotto S."/>
        </authorList>
    </citation>
    <scope>NUCLEOTIDE SEQUENCE [LARGE SCALE GENOMIC DNA]</scope>
    <source>
        <strain evidence="2 3">UAMH 7357</strain>
    </source>
</reference>
<evidence type="ECO:0000313" key="2">
    <source>
        <dbReference type="EMBL" id="PMD18102.1"/>
    </source>
</evidence>
<dbReference type="STRING" id="1745343.A0A2J6PVN5"/>
<dbReference type="Pfam" id="PF06985">
    <property type="entry name" value="HET"/>
    <property type="match status" value="1"/>
</dbReference>
<dbReference type="EMBL" id="KZ613496">
    <property type="protein sequence ID" value="PMD18102.1"/>
    <property type="molecule type" value="Genomic_DNA"/>
</dbReference>
<gene>
    <name evidence="2" type="ORF">NA56DRAFT_751800</name>
</gene>
<organism evidence="2 3">
    <name type="scientific">Hyaloscypha hepaticicola</name>
    <dbReference type="NCBI Taxonomy" id="2082293"/>
    <lineage>
        <taxon>Eukaryota</taxon>
        <taxon>Fungi</taxon>
        <taxon>Dikarya</taxon>
        <taxon>Ascomycota</taxon>
        <taxon>Pezizomycotina</taxon>
        <taxon>Leotiomycetes</taxon>
        <taxon>Helotiales</taxon>
        <taxon>Hyaloscyphaceae</taxon>
        <taxon>Hyaloscypha</taxon>
    </lineage>
</organism>
<name>A0A2J6PVN5_9HELO</name>
<accession>A0A2J6PVN5</accession>
<feature type="domain" description="Heterokaryon incompatibility" evidence="1">
    <location>
        <begin position="133"/>
        <end position="288"/>
    </location>
</feature>
<dbReference type="AlphaFoldDB" id="A0A2J6PVN5"/>
<dbReference type="PANTHER" id="PTHR24148">
    <property type="entry name" value="ANKYRIN REPEAT DOMAIN-CONTAINING PROTEIN 39 HOMOLOG-RELATED"/>
    <property type="match status" value="1"/>
</dbReference>
<dbReference type="InterPro" id="IPR052895">
    <property type="entry name" value="HetReg/Transcr_Mod"/>
</dbReference>
<dbReference type="Proteomes" id="UP000235672">
    <property type="component" value="Unassembled WGS sequence"/>
</dbReference>
<dbReference type="InterPro" id="IPR010730">
    <property type="entry name" value="HET"/>
</dbReference>
<dbReference type="PANTHER" id="PTHR24148:SF73">
    <property type="entry name" value="HET DOMAIN PROTEIN (AFU_ORTHOLOGUE AFUA_8G01020)"/>
    <property type="match status" value="1"/>
</dbReference>
<evidence type="ECO:0000259" key="1">
    <source>
        <dbReference type="Pfam" id="PF06985"/>
    </source>
</evidence>
<dbReference type="OrthoDB" id="2288928at2759"/>
<evidence type="ECO:0000313" key="3">
    <source>
        <dbReference type="Proteomes" id="UP000235672"/>
    </source>
</evidence>
<proteinExistence type="predicted"/>